<dbReference type="Gene3D" id="3.30.300.30">
    <property type="match status" value="1"/>
</dbReference>
<evidence type="ECO:0000313" key="5">
    <source>
        <dbReference type="EMBL" id="KAJ5608336.1"/>
    </source>
</evidence>
<feature type="domain" description="AMP-binding enzyme C-terminal" evidence="4">
    <location>
        <begin position="308"/>
        <end position="388"/>
    </location>
</feature>
<dbReference type="Pfam" id="PF13193">
    <property type="entry name" value="AMP-binding_C"/>
    <property type="match status" value="1"/>
</dbReference>
<dbReference type="InterPro" id="IPR045851">
    <property type="entry name" value="AMP-bd_C_sf"/>
</dbReference>
<dbReference type="Pfam" id="PF00501">
    <property type="entry name" value="AMP-binding"/>
    <property type="match status" value="1"/>
</dbReference>
<keyword evidence="2" id="KW-0436">Ligase</keyword>
<evidence type="ECO:0000259" key="4">
    <source>
        <dbReference type="Pfam" id="PF13193"/>
    </source>
</evidence>
<feature type="domain" description="AMP-dependent synthetase/ligase" evidence="3">
    <location>
        <begin position="30"/>
        <end position="257"/>
    </location>
</feature>
<dbReference type="Proteomes" id="UP001213799">
    <property type="component" value="Unassembled WGS sequence"/>
</dbReference>
<evidence type="ECO:0000256" key="1">
    <source>
        <dbReference type="ARBA" id="ARBA00006432"/>
    </source>
</evidence>
<dbReference type="GeneID" id="81586254"/>
<dbReference type="PANTHER" id="PTHR24096:SF149">
    <property type="entry name" value="AMP-BINDING DOMAIN-CONTAINING PROTEIN-RELATED"/>
    <property type="match status" value="1"/>
</dbReference>
<dbReference type="EMBL" id="JAQJAE010000002">
    <property type="protein sequence ID" value="KAJ5608336.1"/>
    <property type="molecule type" value="Genomic_DNA"/>
</dbReference>
<dbReference type="InterPro" id="IPR000873">
    <property type="entry name" value="AMP-dep_synth/lig_dom"/>
</dbReference>
<evidence type="ECO:0000259" key="3">
    <source>
        <dbReference type="Pfam" id="PF00501"/>
    </source>
</evidence>
<dbReference type="PANTHER" id="PTHR24096">
    <property type="entry name" value="LONG-CHAIN-FATTY-ACID--COA LIGASE"/>
    <property type="match status" value="1"/>
</dbReference>
<comment type="caution">
    <text evidence="5">The sequence shown here is derived from an EMBL/GenBank/DDBJ whole genome shotgun (WGS) entry which is preliminary data.</text>
</comment>
<keyword evidence="6" id="KW-1185">Reference proteome</keyword>
<dbReference type="Gene3D" id="3.40.50.12780">
    <property type="entry name" value="N-terminal domain of ligase-like"/>
    <property type="match status" value="1"/>
</dbReference>
<protein>
    <submittedName>
        <fullName evidence="5">AMP-dependent synthetase/ligase</fullName>
    </submittedName>
</protein>
<proteinExistence type="inferred from homology"/>
<dbReference type="AlphaFoldDB" id="A0AAD6H5B2"/>
<dbReference type="PROSITE" id="PS00455">
    <property type="entry name" value="AMP_BINDING"/>
    <property type="match status" value="1"/>
</dbReference>
<reference evidence="5" key="1">
    <citation type="journal article" date="2023" name="IMA Fungus">
        <title>Comparative genomic study of the Penicillium genus elucidates a diverse pangenome and 15 lateral gene transfer events.</title>
        <authorList>
            <person name="Petersen C."/>
            <person name="Sorensen T."/>
            <person name="Nielsen M.R."/>
            <person name="Sondergaard T.E."/>
            <person name="Sorensen J.L."/>
            <person name="Fitzpatrick D.A."/>
            <person name="Frisvad J.C."/>
            <person name="Nielsen K.L."/>
        </authorList>
    </citation>
    <scope>NUCLEOTIDE SEQUENCE</scope>
    <source>
        <strain evidence="5">IBT 12815</strain>
    </source>
</reference>
<accession>A0AAD6H5B2</accession>
<gene>
    <name evidence="5" type="ORF">N7537_004955</name>
</gene>
<comment type="similarity">
    <text evidence="1">Belongs to the ATP-dependent AMP-binding enzyme family.</text>
</comment>
<organism evidence="5 6">
    <name type="scientific">Penicillium hordei</name>
    <dbReference type="NCBI Taxonomy" id="40994"/>
    <lineage>
        <taxon>Eukaryota</taxon>
        <taxon>Fungi</taxon>
        <taxon>Dikarya</taxon>
        <taxon>Ascomycota</taxon>
        <taxon>Pezizomycotina</taxon>
        <taxon>Eurotiomycetes</taxon>
        <taxon>Eurotiomycetidae</taxon>
        <taxon>Eurotiales</taxon>
        <taxon>Aspergillaceae</taxon>
        <taxon>Penicillium</taxon>
    </lineage>
</organism>
<dbReference type="InterPro" id="IPR025110">
    <property type="entry name" value="AMP-bd_C"/>
</dbReference>
<dbReference type="RefSeq" id="XP_056755760.1">
    <property type="nucleotide sequence ID" value="XM_056896012.1"/>
</dbReference>
<dbReference type="InterPro" id="IPR042099">
    <property type="entry name" value="ANL_N_sf"/>
</dbReference>
<evidence type="ECO:0000256" key="2">
    <source>
        <dbReference type="ARBA" id="ARBA00022598"/>
    </source>
</evidence>
<sequence>MQEGLWFIHGVRPDKLVPTYSGLSSVEDFLNATEDDIDQDTHWLEIEADKDTAFLVYSSGTTGRAKCAMISHRNVVAAAKLQTAIDSAHIDWRPDRTLAVLPTYHIFGLICLVYLPVYIGTTTVYMDKFDIATFCSLIQEYRVSQVYAAPPIVLHLVKSSLVNTYDLRTLRMITSGGASLASSNVKSQFARRTDYLKQHLYLTSRCRWDKWRVSLGSNGPPIPGIETKFVGNDGRQVTVGKEGELYVRGATVFNGYLDEPDLTAACLTADGWLKTGDIGCEVEQGNLFITDRSKDLIKFKGYQVAPAELEDIIIENEAVGDATVIGIMNESLASEVPLAYVVVKSGYPQNQTTAQAILKHVNDRTVSYKHLRGGIIFTEIIPRSNSGKVLKRLLPDRVSVNLVRRIGAKEYTKYMLVPKL</sequence>
<name>A0AAD6H5B2_9EURO</name>
<evidence type="ECO:0000313" key="6">
    <source>
        <dbReference type="Proteomes" id="UP001213799"/>
    </source>
</evidence>
<dbReference type="InterPro" id="IPR020845">
    <property type="entry name" value="AMP-binding_CS"/>
</dbReference>
<dbReference type="GO" id="GO:0016405">
    <property type="term" value="F:CoA-ligase activity"/>
    <property type="evidence" value="ECO:0007669"/>
    <property type="project" value="TreeGrafter"/>
</dbReference>
<reference evidence="5" key="2">
    <citation type="submission" date="2023-01" db="EMBL/GenBank/DDBJ databases">
        <authorList>
            <person name="Petersen C."/>
        </authorList>
    </citation>
    <scope>NUCLEOTIDE SEQUENCE</scope>
    <source>
        <strain evidence="5">IBT 12815</strain>
    </source>
</reference>
<dbReference type="SUPFAM" id="SSF56801">
    <property type="entry name" value="Acetyl-CoA synthetase-like"/>
    <property type="match status" value="1"/>
</dbReference>